<dbReference type="Proteomes" id="UP000659767">
    <property type="component" value="Unassembled WGS sequence"/>
</dbReference>
<protein>
    <submittedName>
        <fullName evidence="1">Uncharacterized protein</fullName>
    </submittedName>
</protein>
<proteinExistence type="predicted"/>
<dbReference type="RefSeq" id="WP_199889578.1">
    <property type="nucleotide sequence ID" value="NZ_BMSZ01000021.1"/>
</dbReference>
<name>A0ABQ2TMG6_STRBA</name>
<evidence type="ECO:0000313" key="2">
    <source>
        <dbReference type="Proteomes" id="UP000659767"/>
    </source>
</evidence>
<sequence>MTSAPLAARLREVAGAPFFPVTAFAPDIALVEAGVRHSAEGYSAEGHAASGGRA</sequence>
<dbReference type="EMBL" id="BMSZ01000021">
    <property type="protein sequence ID" value="GGS77179.1"/>
    <property type="molecule type" value="Genomic_DNA"/>
</dbReference>
<gene>
    <name evidence="1" type="ORF">GCM10010253_60020</name>
</gene>
<reference evidence="2" key="1">
    <citation type="journal article" date="2019" name="Int. J. Syst. Evol. Microbiol.">
        <title>The Global Catalogue of Microorganisms (GCM) 10K type strain sequencing project: providing services to taxonomists for standard genome sequencing and annotation.</title>
        <authorList>
            <consortium name="The Broad Institute Genomics Platform"/>
            <consortium name="The Broad Institute Genome Sequencing Center for Infectious Disease"/>
            <person name="Wu L."/>
            <person name="Ma J."/>
        </authorList>
    </citation>
    <scope>NUCLEOTIDE SEQUENCE [LARGE SCALE GENOMIC DNA]</scope>
    <source>
        <strain evidence="2">JCM 4350</strain>
    </source>
</reference>
<evidence type="ECO:0000313" key="1">
    <source>
        <dbReference type="EMBL" id="GGS77179.1"/>
    </source>
</evidence>
<comment type="caution">
    <text evidence="1">The sequence shown here is derived from an EMBL/GenBank/DDBJ whole genome shotgun (WGS) entry which is preliminary data.</text>
</comment>
<accession>A0ABQ2TMG6</accession>
<organism evidence="1 2">
    <name type="scientific">Streptomyces badius</name>
    <dbReference type="NCBI Taxonomy" id="1941"/>
    <lineage>
        <taxon>Bacteria</taxon>
        <taxon>Bacillati</taxon>
        <taxon>Actinomycetota</taxon>
        <taxon>Actinomycetes</taxon>
        <taxon>Kitasatosporales</taxon>
        <taxon>Streptomycetaceae</taxon>
        <taxon>Streptomyces</taxon>
    </lineage>
</organism>
<keyword evidence="2" id="KW-1185">Reference proteome</keyword>